<evidence type="ECO:0000313" key="3">
    <source>
        <dbReference type="Proteomes" id="UP000037405"/>
    </source>
</evidence>
<dbReference type="InterPro" id="IPR009195">
    <property type="entry name" value="Uncharacterised_YjbK"/>
</dbReference>
<dbReference type="InterPro" id="IPR023577">
    <property type="entry name" value="CYTH_domain"/>
</dbReference>
<dbReference type="PATRIC" id="fig|189381.12.peg.1752"/>
<dbReference type="Gene3D" id="2.40.320.10">
    <property type="entry name" value="Hypothetical Protein Pfu-838710-001"/>
    <property type="match status" value="1"/>
</dbReference>
<name>A0A0M0GSB6_9BACI</name>
<dbReference type="PROSITE" id="PS51707">
    <property type="entry name" value="CYTH"/>
    <property type="match status" value="1"/>
</dbReference>
<dbReference type="AlphaFoldDB" id="A0A0M0GSB6"/>
<dbReference type="InterPro" id="IPR033469">
    <property type="entry name" value="CYTH-like_dom_sf"/>
</dbReference>
<sequence length="199" mass="23252">MPKEIEIEFKNLLTPEEFVKLSSAFNVKEADFLHQSNHYFDTEDFKLKESRSALRIRSKSGHYTLTLKTPHGEDLLETNQPLSEEKAASLLKDRRFPEGEVRDTILGLNIDPATLHHFGTLNTKRSEQRFKGGLLVLDQSEYLDKEDYELEYEAADRTEGEATFLELLETFQIPVRQTKNKVRRFYDELKKKQKENPSQ</sequence>
<accession>A0A0M0GSB6</accession>
<dbReference type="Pfam" id="PF01928">
    <property type="entry name" value="CYTH"/>
    <property type="match status" value="1"/>
</dbReference>
<dbReference type="OrthoDB" id="384378at2"/>
<proteinExistence type="predicted"/>
<organism evidence="2 3">
    <name type="scientific">Rossellomorea marisflavi</name>
    <dbReference type="NCBI Taxonomy" id="189381"/>
    <lineage>
        <taxon>Bacteria</taxon>
        <taxon>Bacillati</taxon>
        <taxon>Bacillota</taxon>
        <taxon>Bacilli</taxon>
        <taxon>Bacillales</taxon>
        <taxon>Bacillaceae</taxon>
        <taxon>Rossellomorea</taxon>
    </lineage>
</organism>
<comment type="caution">
    <text evidence="2">The sequence shown here is derived from an EMBL/GenBank/DDBJ whole genome shotgun (WGS) entry which is preliminary data.</text>
</comment>
<reference evidence="3" key="1">
    <citation type="submission" date="2015-07" db="EMBL/GenBank/DDBJ databases">
        <title>Fjat-14235 jcm11544.</title>
        <authorList>
            <person name="Liu B."/>
            <person name="Wang J."/>
            <person name="Zhu Y."/>
            <person name="Liu G."/>
            <person name="Chen Q."/>
            <person name="Chen Z."/>
            <person name="Lan J."/>
            <person name="Che J."/>
            <person name="Ge C."/>
            <person name="Shi H."/>
            <person name="Pan Z."/>
            <person name="Liu X."/>
        </authorList>
    </citation>
    <scope>NUCLEOTIDE SEQUENCE [LARGE SCALE GENOMIC DNA]</scope>
    <source>
        <strain evidence="3">JCM 11544</strain>
    </source>
</reference>
<dbReference type="SUPFAM" id="SSF55154">
    <property type="entry name" value="CYTH-like phosphatases"/>
    <property type="match status" value="1"/>
</dbReference>
<evidence type="ECO:0000313" key="2">
    <source>
        <dbReference type="EMBL" id="KON92362.1"/>
    </source>
</evidence>
<feature type="domain" description="CYTH" evidence="1">
    <location>
        <begin position="4"/>
        <end position="192"/>
    </location>
</feature>
<dbReference type="PIRSF" id="PIRSF012526">
    <property type="entry name" value="CYTH_UCP012526"/>
    <property type="match status" value="1"/>
</dbReference>
<dbReference type="STRING" id="189381.GCA_900166615_02666"/>
<dbReference type="EMBL" id="LGUE01000001">
    <property type="protein sequence ID" value="KON92362.1"/>
    <property type="molecule type" value="Genomic_DNA"/>
</dbReference>
<keyword evidence="3" id="KW-1185">Reference proteome</keyword>
<dbReference type="SMART" id="SM01118">
    <property type="entry name" value="CYTH"/>
    <property type="match status" value="1"/>
</dbReference>
<evidence type="ECO:0000259" key="1">
    <source>
        <dbReference type="PROSITE" id="PS51707"/>
    </source>
</evidence>
<dbReference type="CDD" id="cd07762">
    <property type="entry name" value="CYTH-like_Pase_1"/>
    <property type="match status" value="1"/>
</dbReference>
<dbReference type="RefSeq" id="WP_053427529.1">
    <property type="nucleotide sequence ID" value="NZ_JAMQJB010000007.1"/>
</dbReference>
<gene>
    <name evidence="2" type="ORF">AF331_07935</name>
</gene>
<dbReference type="Proteomes" id="UP000037405">
    <property type="component" value="Unassembled WGS sequence"/>
</dbReference>
<protein>
    <recommendedName>
        <fullName evidence="1">CYTH domain-containing protein</fullName>
    </recommendedName>
</protein>